<dbReference type="AlphaFoldDB" id="A0A8B6BZ92"/>
<evidence type="ECO:0000313" key="2">
    <source>
        <dbReference type="EMBL" id="VDH98019.1"/>
    </source>
</evidence>
<dbReference type="PANTHER" id="PTHR21696:SF2">
    <property type="entry name" value="PROTEIN UNC-79 HOMOLOG"/>
    <property type="match status" value="1"/>
</dbReference>
<sequence>MAKNLQEFSKQPEKGIGKIKSVVPVDGIKVTCPPMLSTGVSSSATDVSSTWTGVTSTTDMSHDLTSELESADDSDKNQTTSDTDSDKLNTSRTRTETTTDGKDEKKSSKGTGPKPNFRQRKNRKTGLTTVELQTIFPELNEPAPDETTTTKSRRSRKSELLAKKAVKKPSASRYGDNVMLDRCAECNAILEQYDDDVIGYCIVVLATFIHREPSLATPLLLEMLQCVSRIASSSPYAWQAESNLMVPGNSLSIARQFLRCVLHQLAPNGIFPMLFQSNFEDTYFFKTMATALVDFTELTCQAPIQFLLEGLNSRKNLPSDNIMLLLNNLSMYINCISLESSAPMWNSIILQFDIFLRKLPTVLPNPCDMTPVLKIITAILKVSGVSTARFILEPFSKLLSFAIENCNFKLQHMLDICSLGNRSYVKERDKLYLTRTVVFELVQAMKFKISLPDENFLLLVQFVVLDAGGTIANTNILGEQGMLYMTHANMLISTCAAESMRDHLNECLEFISDIHTLSKVKNNLKSGSTSLNEDTLGSQLKSGIAQYIALEITRGNNRDTNRAIIRYLPWLYHPPSTVQQGSWLPKRIYRLSKDSVLHMSSLFHAFILCQLWSMYCESAAAQHPVTSESHQIASSTIMDFWARVTPGILQLLSTPKEFSEKVNLHFLGLMEALRECNSSVLAKLFPMWTSILFTYHSQLPGHLQVRLQSVENWEPPAPSNDMALFNSSVLLSWLKRIQFKLGQNEIQSSAATQFYTV</sequence>
<dbReference type="EMBL" id="UYJE01000972">
    <property type="protein sequence ID" value="VDH98019.1"/>
    <property type="molecule type" value="Genomic_DNA"/>
</dbReference>
<proteinExistence type="predicted"/>
<comment type="caution">
    <text evidence="2">The sequence shown here is derived from an EMBL/GenBank/DDBJ whole genome shotgun (WGS) entry which is preliminary data.</text>
</comment>
<dbReference type="InterPro" id="IPR024855">
    <property type="entry name" value="UNC79"/>
</dbReference>
<protein>
    <submittedName>
        <fullName evidence="2">Uncharacterized protein</fullName>
    </submittedName>
</protein>
<feature type="compositionally biased region" description="Low complexity" evidence="1">
    <location>
        <begin position="45"/>
        <end position="59"/>
    </location>
</feature>
<name>A0A8B6BZ92_MYTGA</name>
<evidence type="ECO:0000256" key="1">
    <source>
        <dbReference type="SAM" id="MobiDB-lite"/>
    </source>
</evidence>
<dbReference type="OrthoDB" id="6270916at2759"/>
<feature type="region of interest" description="Disordered" evidence="1">
    <location>
        <begin position="1"/>
        <end position="166"/>
    </location>
</feature>
<feature type="compositionally biased region" description="Basic and acidic residues" evidence="1">
    <location>
        <begin position="84"/>
        <end position="107"/>
    </location>
</feature>
<organism evidence="2 3">
    <name type="scientific">Mytilus galloprovincialis</name>
    <name type="common">Mediterranean mussel</name>
    <dbReference type="NCBI Taxonomy" id="29158"/>
    <lineage>
        <taxon>Eukaryota</taxon>
        <taxon>Metazoa</taxon>
        <taxon>Spiralia</taxon>
        <taxon>Lophotrochozoa</taxon>
        <taxon>Mollusca</taxon>
        <taxon>Bivalvia</taxon>
        <taxon>Autobranchia</taxon>
        <taxon>Pteriomorphia</taxon>
        <taxon>Mytilida</taxon>
        <taxon>Mytiloidea</taxon>
        <taxon>Mytilidae</taxon>
        <taxon>Mytilinae</taxon>
        <taxon>Mytilus</taxon>
    </lineage>
</organism>
<reference evidence="2" key="1">
    <citation type="submission" date="2018-11" db="EMBL/GenBank/DDBJ databases">
        <authorList>
            <person name="Alioto T."/>
            <person name="Alioto T."/>
        </authorList>
    </citation>
    <scope>NUCLEOTIDE SEQUENCE</scope>
</reference>
<gene>
    <name evidence="2" type="ORF">MGAL_10B017721</name>
</gene>
<keyword evidence="3" id="KW-1185">Reference proteome</keyword>
<evidence type="ECO:0000313" key="3">
    <source>
        <dbReference type="Proteomes" id="UP000596742"/>
    </source>
</evidence>
<dbReference type="Proteomes" id="UP000596742">
    <property type="component" value="Unassembled WGS sequence"/>
</dbReference>
<accession>A0A8B6BZ92</accession>
<dbReference type="PANTHER" id="PTHR21696">
    <property type="entry name" value="PROTEIN UNC-79 HOMOLOG"/>
    <property type="match status" value="1"/>
</dbReference>